<evidence type="ECO:0000256" key="2">
    <source>
        <dbReference type="ARBA" id="ARBA00022737"/>
    </source>
</evidence>
<name>A0ABR2PVK4_9ROSI</name>
<evidence type="ECO:0000259" key="5">
    <source>
        <dbReference type="PROSITE" id="PS51473"/>
    </source>
</evidence>
<organism evidence="6 7">
    <name type="scientific">Hibiscus sabdariffa</name>
    <name type="common">roselle</name>
    <dbReference type="NCBI Taxonomy" id="183260"/>
    <lineage>
        <taxon>Eukaryota</taxon>
        <taxon>Viridiplantae</taxon>
        <taxon>Streptophyta</taxon>
        <taxon>Embryophyta</taxon>
        <taxon>Tracheophyta</taxon>
        <taxon>Spermatophyta</taxon>
        <taxon>Magnoliopsida</taxon>
        <taxon>eudicotyledons</taxon>
        <taxon>Gunneridae</taxon>
        <taxon>Pentapetalae</taxon>
        <taxon>rosids</taxon>
        <taxon>malvids</taxon>
        <taxon>Malvales</taxon>
        <taxon>Malvaceae</taxon>
        <taxon>Malvoideae</taxon>
        <taxon>Hibiscus</taxon>
    </lineage>
</organism>
<evidence type="ECO:0000313" key="7">
    <source>
        <dbReference type="Proteomes" id="UP001396334"/>
    </source>
</evidence>
<reference evidence="6 7" key="1">
    <citation type="journal article" date="2024" name="G3 (Bethesda)">
        <title>Genome assembly of Hibiscus sabdariffa L. provides insights into metabolisms of medicinal natural products.</title>
        <authorList>
            <person name="Kim T."/>
        </authorList>
    </citation>
    <scope>NUCLEOTIDE SEQUENCE [LARGE SCALE GENOMIC DNA]</scope>
    <source>
        <strain evidence="6">TK-2024</strain>
        <tissue evidence="6">Old leaves</tissue>
    </source>
</reference>
<evidence type="ECO:0000313" key="6">
    <source>
        <dbReference type="EMBL" id="KAK8992251.1"/>
    </source>
</evidence>
<feature type="domain" description="Gnk2-homologous" evidence="5">
    <location>
        <begin position="30"/>
        <end position="133"/>
    </location>
</feature>
<keyword evidence="3" id="KW-1133">Transmembrane helix</keyword>
<gene>
    <name evidence="6" type="ORF">V6N11_048339</name>
</gene>
<dbReference type="Proteomes" id="UP001396334">
    <property type="component" value="Unassembled WGS sequence"/>
</dbReference>
<feature type="signal peptide" evidence="4">
    <location>
        <begin position="1"/>
        <end position="26"/>
    </location>
</feature>
<sequence>MEKFKARINLFLLVIVLSLLSLAAEAQRPNYLDHNCPNTTTFSINSTYQANRDALLSLLSSNGTRGDGFYNTTSGSGADMVYGLFLCRGDLSTSVCQACVTFAADDISQRCPVEITAVIWYDECLLRYSNQSIFSSVAEEPGILMVSTQNINDQVRFNRQLQATMDDTVTEAANTSRGAKKFAIREANFSSFQNLYTLAQCTPDLSSMDCDRCLQFAMGNLPGGNQGGRVLTPSCNVRYETYRFYNQTAVAPPPPPPAPASGGNSRRTWRTIVVVVVPIVVSILLLFFTCWLLKRRASKKYDHVQSENGKGHHD</sequence>
<keyword evidence="3" id="KW-0812">Transmembrane</keyword>
<dbReference type="CDD" id="cd23509">
    <property type="entry name" value="Gnk2-like"/>
    <property type="match status" value="2"/>
</dbReference>
<dbReference type="Gene3D" id="3.30.430.20">
    <property type="entry name" value="Gnk2 domain, C-X8-C-X2-C motif"/>
    <property type="match status" value="2"/>
</dbReference>
<dbReference type="PROSITE" id="PS51473">
    <property type="entry name" value="GNK2"/>
    <property type="match status" value="2"/>
</dbReference>
<evidence type="ECO:0000256" key="1">
    <source>
        <dbReference type="ARBA" id="ARBA00022729"/>
    </source>
</evidence>
<dbReference type="Pfam" id="PF01657">
    <property type="entry name" value="Stress-antifung"/>
    <property type="match status" value="2"/>
</dbReference>
<keyword evidence="3" id="KW-0472">Membrane</keyword>
<protein>
    <recommendedName>
        <fullName evidence="5">Gnk2-homologous domain-containing protein</fullName>
    </recommendedName>
</protein>
<feature type="transmembrane region" description="Helical" evidence="3">
    <location>
        <begin position="269"/>
        <end position="293"/>
    </location>
</feature>
<keyword evidence="2" id="KW-0677">Repeat</keyword>
<proteinExistence type="predicted"/>
<dbReference type="InterPro" id="IPR002902">
    <property type="entry name" value="GNK2"/>
</dbReference>
<dbReference type="PANTHER" id="PTHR32099">
    <property type="entry name" value="CYSTEINE-RICH REPEAT SECRETORY PROTEIN"/>
    <property type="match status" value="1"/>
</dbReference>
<accession>A0ABR2PVK4</accession>
<evidence type="ECO:0000256" key="4">
    <source>
        <dbReference type="SAM" id="SignalP"/>
    </source>
</evidence>
<comment type="caution">
    <text evidence="6">The sequence shown here is derived from an EMBL/GenBank/DDBJ whole genome shotgun (WGS) entry which is preliminary data.</text>
</comment>
<dbReference type="PANTHER" id="PTHR32099:SF42">
    <property type="entry name" value="CYSTEINE-RICH RECEPTOR-LIKE PROTEIN KINASE 9-RELATED"/>
    <property type="match status" value="1"/>
</dbReference>
<dbReference type="EMBL" id="JBBPBN010000050">
    <property type="protein sequence ID" value="KAK8992251.1"/>
    <property type="molecule type" value="Genomic_DNA"/>
</dbReference>
<feature type="chain" id="PRO_5045477105" description="Gnk2-homologous domain-containing protein" evidence="4">
    <location>
        <begin position="27"/>
        <end position="314"/>
    </location>
</feature>
<keyword evidence="1 4" id="KW-0732">Signal</keyword>
<keyword evidence="7" id="KW-1185">Reference proteome</keyword>
<dbReference type="InterPro" id="IPR038408">
    <property type="entry name" value="GNK2_sf"/>
</dbReference>
<evidence type="ECO:0000256" key="3">
    <source>
        <dbReference type="SAM" id="Phobius"/>
    </source>
</evidence>
<feature type="domain" description="Gnk2-homologous" evidence="5">
    <location>
        <begin position="139"/>
        <end position="244"/>
    </location>
</feature>